<comment type="caution">
    <text evidence="1">The sequence shown here is derived from an EMBL/GenBank/DDBJ whole genome shotgun (WGS) entry which is preliminary data.</text>
</comment>
<evidence type="ECO:0000313" key="2">
    <source>
        <dbReference type="Proteomes" id="UP001189429"/>
    </source>
</evidence>
<keyword evidence="2" id="KW-1185">Reference proteome</keyword>
<dbReference type="EMBL" id="CAUYUJ010015094">
    <property type="protein sequence ID" value="CAK0849803.1"/>
    <property type="molecule type" value="Genomic_DNA"/>
</dbReference>
<evidence type="ECO:0000313" key="1">
    <source>
        <dbReference type="EMBL" id="CAK0849803.1"/>
    </source>
</evidence>
<protein>
    <submittedName>
        <fullName evidence="1">Uncharacterized protein</fullName>
    </submittedName>
</protein>
<reference evidence="1" key="1">
    <citation type="submission" date="2023-10" db="EMBL/GenBank/DDBJ databases">
        <authorList>
            <person name="Chen Y."/>
            <person name="Shah S."/>
            <person name="Dougan E. K."/>
            <person name="Thang M."/>
            <person name="Chan C."/>
        </authorList>
    </citation>
    <scope>NUCLEOTIDE SEQUENCE [LARGE SCALE GENOMIC DNA]</scope>
</reference>
<sequence length="154" mass="16835">MGSNEERALSVAAVLDLSPDEELGGLARELWHGAEPSLDVSLCFSTKLAAKGILPAIDVDSLLQPGFPPPYHPPLLRLLRGELAAALLSSRELGEKLDLKRQLQLHAEVEDEEISNTLRTCTTMGLQLPMRRLLPTSCGACLYRARSVKCTENF</sequence>
<gene>
    <name evidence="1" type="ORF">PCOR1329_LOCUS42399</name>
</gene>
<dbReference type="Proteomes" id="UP001189429">
    <property type="component" value="Unassembled WGS sequence"/>
</dbReference>
<organism evidence="1 2">
    <name type="scientific">Prorocentrum cordatum</name>
    <dbReference type="NCBI Taxonomy" id="2364126"/>
    <lineage>
        <taxon>Eukaryota</taxon>
        <taxon>Sar</taxon>
        <taxon>Alveolata</taxon>
        <taxon>Dinophyceae</taxon>
        <taxon>Prorocentrales</taxon>
        <taxon>Prorocentraceae</taxon>
        <taxon>Prorocentrum</taxon>
    </lineage>
</organism>
<accession>A0ABN9TUD4</accession>
<name>A0ABN9TUD4_9DINO</name>
<proteinExistence type="predicted"/>